<evidence type="ECO:0000313" key="3">
    <source>
        <dbReference type="Proteomes" id="UP000001312"/>
    </source>
</evidence>
<dbReference type="RefSeq" id="XP_001585912.1">
    <property type="nucleotide sequence ID" value="XM_001585862.1"/>
</dbReference>
<dbReference type="KEGG" id="ssl:SS1G_13004"/>
<evidence type="ECO:0000256" key="1">
    <source>
        <dbReference type="SAM" id="Phobius"/>
    </source>
</evidence>
<gene>
    <name evidence="2" type="ORF">SS1G_13004</name>
</gene>
<protein>
    <submittedName>
        <fullName evidence="2">Uncharacterized protein</fullName>
    </submittedName>
</protein>
<keyword evidence="1" id="KW-0812">Transmembrane</keyword>
<evidence type="ECO:0000313" key="2">
    <source>
        <dbReference type="EMBL" id="EDN98147.1"/>
    </source>
</evidence>
<dbReference type="Proteomes" id="UP000001312">
    <property type="component" value="Unassembled WGS sequence"/>
</dbReference>
<dbReference type="EMBL" id="CH476643">
    <property type="protein sequence ID" value="EDN98147.1"/>
    <property type="molecule type" value="Genomic_DNA"/>
</dbReference>
<dbReference type="HOGENOM" id="CLU_2499245_0_0_1"/>
<keyword evidence="1" id="KW-0472">Membrane</keyword>
<sequence length="86" mass="9784">MSAISTPSSKAHVNSLASALHYLAQKTAFFNYDTEFPKKLHTCANTIYSLHFSQVPASRIYISVLSLIFVTVRMLWAQYVQEIDDR</sequence>
<proteinExistence type="predicted"/>
<dbReference type="GeneID" id="5482079"/>
<organism evidence="2 3">
    <name type="scientific">Sclerotinia sclerotiorum (strain ATCC 18683 / 1980 / Ss-1)</name>
    <name type="common">White mold</name>
    <name type="synonym">Whetzelinia sclerotiorum</name>
    <dbReference type="NCBI Taxonomy" id="665079"/>
    <lineage>
        <taxon>Eukaryota</taxon>
        <taxon>Fungi</taxon>
        <taxon>Dikarya</taxon>
        <taxon>Ascomycota</taxon>
        <taxon>Pezizomycotina</taxon>
        <taxon>Leotiomycetes</taxon>
        <taxon>Helotiales</taxon>
        <taxon>Sclerotiniaceae</taxon>
        <taxon>Sclerotinia</taxon>
    </lineage>
</organism>
<name>A7F5X6_SCLS1</name>
<feature type="transmembrane region" description="Helical" evidence="1">
    <location>
        <begin position="58"/>
        <end position="76"/>
    </location>
</feature>
<accession>A7F5X6</accession>
<keyword evidence="3" id="KW-1185">Reference proteome</keyword>
<keyword evidence="1" id="KW-1133">Transmembrane helix</keyword>
<dbReference type="AlphaFoldDB" id="A7F5X6"/>
<dbReference type="InParanoid" id="A7F5X6"/>
<reference evidence="3" key="1">
    <citation type="journal article" date="2011" name="PLoS Genet.">
        <title>Genomic analysis of the necrotrophic fungal pathogens Sclerotinia sclerotiorum and Botrytis cinerea.</title>
        <authorList>
            <person name="Amselem J."/>
            <person name="Cuomo C.A."/>
            <person name="van Kan J.A."/>
            <person name="Viaud M."/>
            <person name="Benito E.P."/>
            <person name="Couloux A."/>
            <person name="Coutinho P.M."/>
            <person name="de Vries R.P."/>
            <person name="Dyer P.S."/>
            <person name="Fillinger S."/>
            <person name="Fournier E."/>
            <person name="Gout L."/>
            <person name="Hahn M."/>
            <person name="Kohn L."/>
            <person name="Lapalu N."/>
            <person name="Plummer K.M."/>
            <person name="Pradier J.M."/>
            <person name="Quevillon E."/>
            <person name="Sharon A."/>
            <person name="Simon A."/>
            <person name="ten Have A."/>
            <person name="Tudzynski B."/>
            <person name="Tudzynski P."/>
            <person name="Wincker P."/>
            <person name="Andrew M."/>
            <person name="Anthouard V."/>
            <person name="Beever R.E."/>
            <person name="Beffa R."/>
            <person name="Benoit I."/>
            <person name="Bouzid O."/>
            <person name="Brault B."/>
            <person name="Chen Z."/>
            <person name="Choquer M."/>
            <person name="Collemare J."/>
            <person name="Cotton P."/>
            <person name="Danchin E.G."/>
            <person name="Da Silva C."/>
            <person name="Gautier A."/>
            <person name="Giraud C."/>
            <person name="Giraud T."/>
            <person name="Gonzalez C."/>
            <person name="Grossetete S."/>
            <person name="Guldener U."/>
            <person name="Henrissat B."/>
            <person name="Howlett B.J."/>
            <person name="Kodira C."/>
            <person name="Kretschmer M."/>
            <person name="Lappartient A."/>
            <person name="Leroch M."/>
            <person name="Levis C."/>
            <person name="Mauceli E."/>
            <person name="Neuveglise C."/>
            <person name="Oeser B."/>
            <person name="Pearson M."/>
            <person name="Poulain J."/>
            <person name="Poussereau N."/>
            <person name="Quesneville H."/>
            <person name="Rascle C."/>
            <person name="Schumacher J."/>
            <person name="Segurens B."/>
            <person name="Sexton A."/>
            <person name="Silva E."/>
            <person name="Sirven C."/>
            <person name="Soanes D.M."/>
            <person name="Talbot N.J."/>
            <person name="Templeton M."/>
            <person name="Yandava C."/>
            <person name="Yarden O."/>
            <person name="Zeng Q."/>
            <person name="Rollins J.A."/>
            <person name="Lebrun M.H."/>
            <person name="Dickman M."/>
        </authorList>
    </citation>
    <scope>NUCLEOTIDE SEQUENCE [LARGE SCALE GENOMIC DNA]</scope>
    <source>
        <strain evidence="3">ATCC 18683 / 1980 / Ss-1</strain>
    </source>
</reference>